<gene>
    <name evidence="2" type="ORF">FGK63_11410</name>
</gene>
<accession>A0ABY2WZM5</accession>
<keyword evidence="1" id="KW-0732">Signal</keyword>
<organism evidence="2 3">
    <name type="scientific">Ruegeria sediminis</name>
    <dbReference type="NCBI Taxonomy" id="2583820"/>
    <lineage>
        <taxon>Bacteria</taxon>
        <taxon>Pseudomonadati</taxon>
        <taxon>Pseudomonadota</taxon>
        <taxon>Alphaproteobacteria</taxon>
        <taxon>Rhodobacterales</taxon>
        <taxon>Roseobacteraceae</taxon>
        <taxon>Ruegeria</taxon>
    </lineage>
</organism>
<feature type="chain" id="PRO_5046446264" evidence="1">
    <location>
        <begin position="23"/>
        <end position="135"/>
    </location>
</feature>
<evidence type="ECO:0000313" key="2">
    <source>
        <dbReference type="EMBL" id="TMV08046.1"/>
    </source>
</evidence>
<dbReference type="Proteomes" id="UP001193035">
    <property type="component" value="Unassembled WGS sequence"/>
</dbReference>
<proteinExistence type="predicted"/>
<comment type="caution">
    <text evidence="2">The sequence shown here is derived from an EMBL/GenBank/DDBJ whole genome shotgun (WGS) entry which is preliminary data.</text>
</comment>
<evidence type="ECO:0000313" key="3">
    <source>
        <dbReference type="Proteomes" id="UP001193035"/>
    </source>
</evidence>
<protein>
    <submittedName>
        <fullName evidence="2">Uncharacterized protein</fullName>
    </submittedName>
</protein>
<keyword evidence="3" id="KW-1185">Reference proteome</keyword>
<sequence>MFKFIGITVTATTLVLATQAQAFSSANGYRVNQVDNAVFEVIPRGRSNTNFYWCSASDYARRVLGAGWQDRIYIARGYGPSVTTGRKTAVQFTLNPQAAGVTPLESGGFRSGLQAGDSMSVQQANAYCDPFPARF</sequence>
<name>A0ABY2WZM5_9RHOB</name>
<dbReference type="EMBL" id="VCPD01000003">
    <property type="protein sequence ID" value="TMV08046.1"/>
    <property type="molecule type" value="Genomic_DNA"/>
</dbReference>
<evidence type="ECO:0000256" key="1">
    <source>
        <dbReference type="SAM" id="SignalP"/>
    </source>
</evidence>
<dbReference type="RefSeq" id="WP_138842247.1">
    <property type="nucleotide sequence ID" value="NZ_VCPD01000003.1"/>
</dbReference>
<feature type="signal peptide" evidence="1">
    <location>
        <begin position="1"/>
        <end position="22"/>
    </location>
</feature>
<reference evidence="2 3" key="1">
    <citation type="submission" date="2019-05" db="EMBL/GenBank/DDBJ databases">
        <title>Ruegeria sp. nov., isolated from tidal flat.</title>
        <authorList>
            <person name="Kim W."/>
        </authorList>
    </citation>
    <scope>NUCLEOTIDE SEQUENCE [LARGE SCALE GENOMIC DNA]</scope>
    <source>
        <strain evidence="2 3">CAU 1488</strain>
    </source>
</reference>